<dbReference type="Gene3D" id="1.20.1560.10">
    <property type="entry name" value="ABC transporter type 1, transmembrane domain"/>
    <property type="match status" value="1"/>
</dbReference>
<dbReference type="CDD" id="cd07346">
    <property type="entry name" value="ABC_6TM_exporters"/>
    <property type="match status" value="1"/>
</dbReference>
<feature type="domain" description="ABC transmembrane type-1" evidence="7">
    <location>
        <begin position="33"/>
        <end position="314"/>
    </location>
</feature>
<dbReference type="Proteomes" id="UP000528608">
    <property type="component" value="Unassembled WGS sequence"/>
</dbReference>
<dbReference type="EMBL" id="LGUI01000002">
    <property type="protein sequence ID" value="PNE34482.1"/>
    <property type="molecule type" value="Genomic_DNA"/>
</dbReference>
<comment type="subcellular location">
    <subcellularLocation>
        <location evidence="1">Cell membrane</location>
        <topology evidence="1">Multi-pass membrane protein</topology>
    </subcellularLocation>
</comment>
<dbReference type="Pfam" id="PF00664">
    <property type="entry name" value="ABC_membrane"/>
    <property type="match status" value="1"/>
</dbReference>
<accession>A0A2N8P0D5</accession>
<keyword evidence="4 5" id="KW-0472">Membrane</keyword>
<keyword evidence="3 5" id="KW-1133">Transmembrane helix</keyword>
<evidence type="ECO:0000256" key="2">
    <source>
        <dbReference type="ARBA" id="ARBA00022692"/>
    </source>
</evidence>
<gene>
    <name evidence="9" type="ORF">AF335_07850</name>
    <name evidence="8" type="ORF">FHS36_005161</name>
</gene>
<dbReference type="OrthoDB" id="4966664at2"/>
<organism evidence="9 10">
    <name type="scientific">Streptomyces eurocidicus</name>
    <name type="common">Streptoverticillium eurocidicus</name>
    <dbReference type="NCBI Taxonomy" id="66423"/>
    <lineage>
        <taxon>Bacteria</taxon>
        <taxon>Bacillati</taxon>
        <taxon>Actinomycetota</taxon>
        <taxon>Actinomycetes</taxon>
        <taxon>Kitasatosporales</taxon>
        <taxon>Streptomycetaceae</taxon>
        <taxon>Streptomyces</taxon>
    </lineage>
</organism>
<dbReference type="InterPro" id="IPR011527">
    <property type="entry name" value="ABC1_TM_dom"/>
</dbReference>
<dbReference type="GO" id="GO:0005524">
    <property type="term" value="F:ATP binding"/>
    <property type="evidence" value="ECO:0007669"/>
    <property type="project" value="InterPro"/>
</dbReference>
<dbReference type="InterPro" id="IPR017871">
    <property type="entry name" value="ABC_transporter-like_CS"/>
</dbReference>
<dbReference type="RefSeq" id="WP_102917554.1">
    <property type="nucleotide sequence ID" value="NZ_JACHJF010000020.1"/>
</dbReference>
<reference evidence="10" key="2">
    <citation type="submission" date="2015-07" db="EMBL/GenBank/DDBJ databases">
        <authorList>
            <person name="Graham D.E."/>
            <person name="Giannone R.J."/>
            <person name="Gulvik C.A."/>
            <person name="Hettich R.L."/>
            <person name="Klingeman D.M."/>
            <person name="Mahan K.M."/>
            <person name="Parry R.J."/>
            <person name="Spain J.C."/>
        </authorList>
    </citation>
    <scope>NUCLEOTIDE SEQUENCE [LARGE SCALE GENOMIC DNA]</scope>
    <source>
        <strain evidence="10">ATCC 27428</strain>
    </source>
</reference>
<dbReference type="Gene3D" id="3.40.50.300">
    <property type="entry name" value="P-loop containing nucleotide triphosphate hydrolases"/>
    <property type="match status" value="1"/>
</dbReference>
<dbReference type="PROSITE" id="PS50893">
    <property type="entry name" value="ABC_TRANSPORTER_2"/>
    <property type="match status" value="1"/>
</dbReference>
<feature type="transmembrane region" description="Helical" evidence="5">
    <location>
        <begin position="69"/>
        <end position="89"/>
    </location>
</feature>
<feature type="transmembrane region" description="Helical" evidence="5">
    <location>
        <begin position="32"/>
        <end position="49"/>
    </location>
</feature>
<evidence type="ECO:0000256" key="4">
    <source>
        <dbReference type="ARBA" id="ARBA00023136"/>
    </source>
</evidence>
<evidence type="ECO:0000313" key="10">
    <source>
        <dbReference type="Proteomes" id="UP000235945"/>
    </source>
</evidence>
<dbReference type="AlphaFoldDB" id="A0A2N8P0D5"/>
<keyword evidence="2 5" id="KW-0812">Transmembrane</keyword>
<comment type="caution">
    <text evidence="9">The sequence shown here is derived from an EMBL/GenBank/DDBJ whole genome shotgun (WGS) entry which is preliminary data.</text>
</comment>
<evidence type="ECO:0000256" key="3">
    <source>
        <dbReference type="ARBA" id="ARBA00022989"/>
    </source>
</evidence>
<reference evidence="8 11" key="3">
    <citation type="submission" date="2020-08" db="EMBL/GenBank/DDBJ databases">
        <title>Genomic Encyclopedia of Type Strains, Phase III (KMG-III): the genomes of soil and plant-associated and newly described type strains.</title>
        <authorList>
            <person name="Whitman W."/>
        </authorList>
    </citation>
    <scope>NUCLEOTIDE SEQUENCE [LARGE SCALE GENOMIC DNA]</scope>
    <source>
        <strain evidence="8 11">CECT 3259</strain>
    </source>
</reference>
<evidence type="ECO:0000313" key="11">
    <source>
        <dbReference type="Proteomes" id="UP000528608"/>
    </source>
</evidence>
<dbReference type="GO" id="GO:0016887">
    <property type="term" value="F:ATP hydrolysis activity"/>
    <property type="evidence" value="ECO:0007669"/>
    <property type="project" value="InterPro"/>
</dbReference>
<feature type="transmembrane region" description="Helical" evidence="5">
    <location>
        <begin position="253"/>
        <end position="273"/>
    </location>
</feature>
<protein>
    <submittedName>
        <fullName evidence="8">ABC-type multidrug transport system fused ATPase/permease subunit</fullName>
    </submittedName>
    <submittedName>
        <fullName evidence="9">Multidrug ABC transporter permease</fullName>
    </submittedName>
</protein>
<evidence type="ECO:0000259" key="7">
    <source>
        <dbReference type="PROSITE" id="PS50929"/>
    </source>
</evidence>
<feature type="domain" description="ABC transporter" evidence="6">
    <location>
        <begin position="260"/>
        <end position="565"/>
    </location>
</feature>
<evidence type="ECO:0000313" key="8">
    <source>
        <dbReference type="EMBL" id="MBB5121692.1"/>
    </source>
</evidence>
<evidence type="ECO:0000313" key="9">
    <source>
        <dbReference type="EMBL" id="PNE34482.1"/>
    </source>
</evidence>
<evidence type="ECO:0000256" key="5">
    <source>
        <dbReference type="SAM" id="Phobius"/>
    </source>
</evidence>
<dbReference type="InterPro" id="IPR027417">
    <property type="entry name" value="P-loop_NTPase"/>
</dbReference>
<keyword evidence="10" id="KW-1185">Reference proteome</keyword>
<dbReference type="PROSITE" id="PS50929">
    <property type="entry name" value="ABC_TM1F"/>
    <property type="match status" value="1"/>
</dbReference>
<dbReference type="Pfam" id="PF00005">
    <property type="entry name" value="ABC_tran"/>
    <property type="match status" value="1"/>
</dbReference>
<dbReference type="PANTHER" id="PTHR43394">
    <property type="entry name" value="ATP-DEPENDENT PERMEASE MDL1, MITOCHONDRIAL"/>
    <property type="match status" value="1"/>
</dbReference>
<dbReference type="InterPro" id="IPR003439">
    <property type="entry name" value="ABC_transporter-like_ATP-bd"/>
</dbReference>
<dbReference type="GO" id="GO:0015421">
    <property type="term" value="F:ABC-type oligopeptide transporter activity"/>
    <property type="evidence" value="ECO:0007669"/>
    <property type="project" value="TreeGrafter"/>
</dbReference>
<dbReference type="InterPro" id="IPR036640">
    <property type="entry name" value="ABC1_TM_sf"/>
</dbReference>
<reference evidence="9" key="1">
    <citation type="submission" date="2015-07" db="EMBL/GenBank/DDBJ databases">
        <authorList>
            <person name="Noorani M."/>
        </authorList>
    </citation>
    <scope>NUCLEOTIDE SEQUENCE [LARGE SCALE GENOMIC DNA]</scope>
    <source>
        <strain evidence="9">ATCC 27428</strain>
    </source>
</reference>
<name>A0A2N8P0D5_STREU</name>
<evidence type="ECO:0000259" key="6">
    <source>
        <dbReference type="PROSITE" id="PS50893"/>
    </source>
</evidence>
<dbReference type="InterPro" id="IPR039421">
    <property type="entry name" value="Type_1_exporter"/>
</dbReference>
<dbReference type="SUPFAM" id="SSF52540">
    <property type="entry name" value="P-loop containing nucleoside triphosphate hydrolases"/>
    <property type="match status" value="1"/>
</dbReference>
<evidence type="ECO:0000256" key="1">
    <source>
        <dbReference type="ARBA" id="ARBA00004651"/>
    </source>
</evidence>
<dbReference type="SUPFAM" id="SSF90123">
    <property type="entry name" value="ABC transporter transmembrane region"/>
    <property type="match status" value="1"/>
</dbReference>
<dbReference type="Proteomes" id="UP000235945">
    <property type="component" value="Unassembled WGS sequence"/>
</dbReference>
<proteinExistence type="predicted"/>
<dbReference type="EMBL" id="JACHJF010000020">
    <property type="protein sequence ID" value="MBB5121692.1"/>
    <property type="molecule type" value="Genomic_DNA"/>
</dbReference>
<sequence length="569" mass="59356">MRDLPALDPGTPNTRSPAGYLRWIAGLHRGPLLLGMGYGILCMLAPALMPAAIGEAIDAGVGARDQGALLRWGAVVLLLGVVQAVAGILQDRSGVAASLGAAYRTLQLVTRQATRLGAALPKRLSTGDVVSAGVNDVVQIGGALEATGRAAGAVATIVVVTAIMLASSWQLGLVVLVGVPLMALAASLLIRPLHRRQGSVRAQQGELNSHAVDVVSGLRVLRGIGGEKAFEKRYHAESQRVRRAAARVARVEALLGGAKVLLPGLLVVVVVRLGAQHVLAGRITAGELVAFYGYAVFLATPLRRLTDAVDRFIRGHVAARQVVRFLTLEPEAAPVTGRARPHEPAALADPVSGVVAAPGRFTAVVCASPADADALADRLGGYTPSTVTYGGVPLHELPLDEVRRRVLVTDNDARLFSGSLRTVLDPAGRAGDAGEVWDRALDAASARDILEGLPGGLDGVVVGAGTEFSGGQRQRLRLVRALISDPEVLILVDPTSAVDAHTEARIAQRLHTARGGRATLVLTTSPLLLDRADHVLHVDAGEVVAAGTHDDLLADPRYRSVVTREEEAA</sequence>
<dbReference type="PROSITE" id="PS00211">
    <property type="entry name" value="ABC_TRANSPORTER_1"/>
    <property type="match status" value="1"/>
</dbReference>
<feature type="transmembrane region" description="Helical" evidence="5">
    <location>
        <begin position="173"/>
        <end position="193"/>
    </location>
</feature>
<dbReference type="PANTHER" id="PTHR43394:SF1">
    <property type="entry name" value="ATP-BINDING CASSETTE SUB-FAMILY B MEMBER 10, MITOCHONDRIAL"/>
    <property type="match status" value="1"/>
</dbReference>
<dbReference type="GO" id="GO:0005886">
    <property type="term" value="C:plasma membrane"/>
    <property type="evidence" value="ECO:0007669"/>
    <property type="project" value="UniProtKB-SubCell"/>
</dbReference>